<evidence type="ECO:0000259" key="2">
    <source>
        <dbReference type="Pfam" id="PF13360"/>
    </source>
</evidence>
<keyword evidence="1" id="KW-0472">Membrane</keyword>
<dbReference type="Pfam" id="PF13360">
    <property type="entry name" value="PQQ_2"/>
    <property type="match status" value="1"/>
</dbReference>
<name>A0A927JCE1_9ACTN</name>
<organism evidence="3 4">
    <name type="scientific">Lolliginicoccus lacisalsi</name>
    <dbReference type="NCBI Taxonomy" id="2742202"/>
    <lineage>
        <taxon>Bacteria</taxon>
        <taxon>Bacillati</taxon>
        <taxon>Actinomycetota</taxon>
        <taxon>Actinomycetes</taxon>
        <taxon>Mycobacteriales</taxon>
        <taxon>Hoyosellaceae</taxon>
        <taxon>Lolliginicoccus</taxon>
    </lineage>
</organism>
<dbReference type="InterPro" id="IPR011047">
    <property type="entry name" value="Quinoprotein_ADH-like_sf"/>
</dbReference>
<protein>
    <submittedName>
        <fullName evidence="3">PQQ-binding-like beta-propeller repeat protein</fullName>
    </submittedName>
</protein>
<dbReference type="InterPro" id="IPR015943">
    <property type="entry name" value="WD40/YVTN_repeat-like_dom_sf"/>
</dbReference>
<feature type="transmembrane region" description="Helical" evidence="1">
    <location>
        <begin position="12"/>
        <end position="31"/>
    </location>
</feature>
<dbReference type="Gene3D" id="2.130.10.10">
    <property type="entry name" value="YVTN repeat-like/Quinoprotein amine dehydrogenase"/>
    <property type="match status" value="2"/>
</dbReference>
<evidence type="ECO:0000256" key="1">
    <source>
        <dbReference type="SAM" id="Phobius"/>
    </source>
</evidence>
<keyword evidence="4" id="KW-1185">Reference proteome</keyword>
<feature type="domain" description="Pyrrolo-quinoline quinone repeat" evidence="2">
    <location>
        <begin position="62"/>
        <end position="154"/>
    </location>
</feature>
<keyword evidence="1" id="KW-1133">Transmembrane helix</keyword>
<evidence type="ECO:0000313" key="4">
    <source>
        <dbReference type="Proteomes" id="UP000642993"/>
    </source>
</evidence>
<dbReference type="InterPro" id="IPR002372">
    <property type="entry name" value="PQQ_rpt_dom"/>
</dbReference>
<dbReference type="EMBL" id="JACYWE010000004">
    <property type="protein sequence ID" value="MBD8506639.1"/>
    <property type="molecule type" value="Genomic_DNA"/>
</dbReference>
<dbReference type="SUPFAM" id="SSF50998">
    <property type="entry name" value="Quinoprotein alcohol dehydrogenase-like"/>
    <property type="match status" value="1"/>
</dbReference>
<dbReference type="AlphaFoldDB" id="A0A927JCE1"/>
<evidence type="ECO:0000313" key="3">
    <source>
        <dbReference type="EMBL" id="MBD8506639.1"/>
    </source>
</evidence>
<dbReference type="Proteomes" id="UP000642993">
    <property type="component" value="Unassembled WGS sequence"/>
</dbReference>
<comment type="caution">
    <text evidence="3">The sequence shown here is derived from an EMBL/GenBank/DDBJ whole genome shotgun (WGS) entry which is preliminary data.</text>
</comment>
<keyword evidence="1" id="KW-0812">Transmembrane</keyword>
<gene>
    <name evidence="3" type="ORF">HT102_09080</name>
</gene>
<reference evidence="3" key="1">
    <citation type="submission" date="2020-09" db="EMBL/GenBank/DDBJ databases">
        <title>Hoyosella lacisalsi sp. nov., a halotolerant actinobacterium isolated from soil of Lake Gudzhirganskoe.</title>
        <authorList>
            <person name="Yang Q."/>
            <person name="Guo P.Y."/>
            <person name="Liu S.W."/>
            <person name="Li F.N."/>
            <person name="Sun C.H."/>
        </authorList>
    </citation>
    <scope>NUCLEOTIDE SEQUENCE</scope>
    <source>
        <strain evidence="3">G463</strain>
    </source>
</reference>
<proteinExistence type="predicted"/>
<dbReference type="RefSeq" id="WP_192039086.1">
    <property type="nucleotide sequence ID" value="NZ_JACYWE010000004.1"/>
</dbReference>
<sequence length="425" mass="44678">MIAPERRHRADIAVAALLVAVLAVAALGVWWSSPARHASLVTAAEPIPEATSATTVPGALAEAWRARSPGTTMPLVARGAVLSVRAHEASGLDARSGEQAWSYRRAEPVCAATTTWNKVIVVFRGPRGCSEVASLDPATGDRGAQRTSEADDSVTLESDGSRFVSFGPTRLEAWRSDLVRTLEFGRVSAPIEPGSQPRQDCEIRDATITRSRIPMIVKCPDDVGERLVMLASDPETFRQPEEFGDSLLTRTDATLGEVPGVDGARIVSASPQTTVIVVPGDRPTIAMFDGRGNPRARHELPPGVAPEHVEDTSGEHAGAALPAVIDGNSGITVWDTGAGLLALSPNDQRPLWTFPGSLGQPAMMAGRLLVPVPSGIAVVDVRTGEPARVLAVDREQVPGSVNLAVSGEVVIEQRGETLVALAPGS</sequence>
<accession>A0A927JCE1</accession>